<sequence length="192" mass="20084">MWYRVGRGKIRQVTVLTHGQSTEKERKSRIQKLLNDFVSLTAMRTLVLILVLVAAAMSAHVPEERAADVVGGLLSSGTGGSGVIGSVNIVATLAQLLPINLSLQSVIGLLTTVVNGLLVLVTNLSAVLVNVLVSVLALLKLCSVVISTLQGCSHAVLSSNASASFSYVVSTMMNFTSSFQLDLQNTCSVTGG</sequence>
<feature type="transmembrane region" description="Helical" evidence="1">
    <location>
        <begin position="69"/>
        <end position="94"/>
    </location>
</feature>
<comment type="caution">
    <text evidence="2">The sequence shown here is derived from an EMBL/GenBank/DDBJ whole genome shotgun (WGS) entry which is preliminary data.</text>
</comment>
<evidence type="ECO:0000313" key="3">
    <source>
        <dbReference type="Proteomes" id="UP000245119"/>
    </source>
</evidence>
<evidence type="ECO:0000256" key="1">
    <source>
        <dbReference type="SAM" id="Phobius"/>
    </source>
</evidence>
<dbReference type="EMBL" id="PZQS01000010">
    <property type="protein sequence ID" value="PVD23377.1"/>
    <property type="molecule type" value="Genomic_DNA"/>
</dbReference>
<dbReference type="AlphaFoldDB" id="A0A2T7NQC7"/>
<feature type="transmembrane region" description="Helical" evidence="1">
    <location>
        <begin position="101"/>
        <end position="121"/>
    </location>
</feature>
<accession>A0A2T7NQC7</accession>
<gene>
    <name evidence="2" type="ORF">C0Q70_16645</name>
</gene>
<reference evidence="2 3" key="1">
    <citation type="submission" date="2018-04" db="EMBL/GenBank/DDBJ databases">
        <title>The genome of golden apple snail Pomacea canaliculata provides insight into stress tolerance and invasive adaptation.</title>
        <authorList>
            <person name="Liu C."/>
            <person name="Liu B."/>
            <person name="Ren Y."/>
            <person name="Zhang Y."/>
            <person name="Wang H."/>
            <person name="Li S."/>
            <person name="Jiang F."/>
            <person name="Yin L."/>
            <person name="Zhang G."/>
            <person name="Qian W."/>
            <person name="Fan W."/>
        </authorList>
    </citation>
    <scope>NUCLEOTIDE SEQUENCE [LARGE SCALE GENOMIC DNA]</scope>
    <source>
        <strain evidence="2">SZHN2017</strain>
        <tissue evidence="2">Muscle</tissue>
    </source>
</reference>
<keyword evidence="1" id="KW-0472">Membrane</keyword>
<protein>
    <submittedName>
        <fullName evidence="2">Uncharacterized protein</fullName>
    </submittedName>
</protein>
<keyword evidence="1" id="KW-0812">Transmembrane</keyword>
<organism evidence="2 3">
    <name type="scientific">Pomacea canaliculata</name>
    <name type="common">Golden apple snail</name>
    <dbReference type="NCBI Taxonomy" id="400727"/>
    <lineage>
        <taxon>Eukaryota</taxon>
        <taxon>Metazoa</taxon>
        <taxon>Spiralia</taxon>
        <taxon>Lophotrochozoa</taxon>
        <taxon>Mollusca</taxon>
        <taxon>Gastropoda</taxon>
        <taxon>Caenogastropoda</taxon>
        <taxon>Architaenioglossa</taxon>
        <taxon>Ampullarioidea</taxon>
        <taxon>Ampullariidae</taxon>
        <taxon>Pomacea</taxon>
    </lineage>
</organism>
<evidence type="ECO:0000313" key="2">
    <source>
        <dbReference type="EMBL" id="PVD23377.1"/>
    </source>
</evidence>
<keyword evidence="3" id="KW-1185">Reference proteome</keyword>
<feature type="transmembrane region" description="Helical" evidence="1">
    <location>
        <begin position="127"/>
        <end position="149"/>
    </location>
</feature>
<name>A0A2T7NQC7_POMCA</name>
<feature type="transmembrane region" description="Helical" evidence="1">
    <location>
        <begin position="33"/>
        <end position="57"/>
    </location>
</feature>
<proteinExistence type="predicted"/>
<keyword evidence="1" id="KW-1133">Transmembrane helix</keyword>
<dbReference type="Proteomes" id="UP000245119">
    <property type="component" value="Linkage Group LG10"/>
</dbReference>